<sequence length="72" mass="8252">MLQIEELRLSLQALRPDIDDLAEAIGYQKIAEQVEELEEKASMPGFWNDLENSQKIVTKTKQLKDTLAEYDG</sequence>
<gene>
    <name evidence="1" type="primary">prfB</name>
    <name evidence="1" type="ORF">NE695_18490</name>
</gene>
<protein>
    <submittedName>
        <fullName evidence="1">Peptide chain release factor 2</fullName>
    </submittedName>
</protein>
<name>A0ABT1S5R6_9FIRM</name>
<dbReference type="Proteomes" id="UP001524473">
    <property type="component" value="Unassembled WGS sequence"/>
</dbReference>
<reference evidence="1 2" key="1">
    <citation type="submission" date="2022-06" db="EMBL/GenBank/DDBJ databases">
        <title>Isolation of gut microbiota from human fecal samples.</title>
        <authorList>
            <person name="Pamer E.G."/>
            <person name="Barat B."/>
            <person name="Waligurski E."/>
            <person name="Medina S."/>
            <person name="Paddock L."/>
            <person name="Mostad J."/>
        </authorList>
    </citation>
    <scope>NUCLEOTIDE SEQUENCE [LARGE SCALE GENOMIC DNA]</scope>
    <source>
        <strain evidence="1 2">DFI.9.73</strain>
    </source>
</reference>
<feature type="non-terminal residue" evidence="1">
    <location>
        <position position="72"/>
    </location>
</feature>
<evidence type="ECO:0000313" key="1">
    <source>
        <dbReference type="EMBL" id="MCQ4841890.1"/>
    </source>
</evidence>
<organism evidence="1 2">
    <name type="scientific">Neglectibacter timonensis</name>
    <dbReference type="NCBI Taxonomy" id="1776382"/>
    <lineage>
        <taxon>Bacteria</taxon>
        <taxon>Bacillati</taxon>
        <taxon>Bacillota</taxon>
        <taxon>Clostridia</taxon>
        <taxon>Eubacteriales</taxon>
        <taxon>Oscillospiraceae</taxon>
        <taxon>Neglectibacter</taxon>
    </lineage>
</organism>
<keyword evidence="2" id="KW-1185">Reference proteome</keyword>
<accession>A0ABT1S5R6</accession>
<dbReference type="InterPro" id="IPR045853">
    <property type="entry name" value="Pep_chain_release_fac_I_sf"/>
</dbReference>
<comment type="caution">
    <text evidence="1">The sequence shown here is derived from an EMBL/GenBank/DDBJ whole genome shotgun (WGS) entry which is preliminary data.</text>
</comment>
<proteinExistence type="predicted"/>
<evidence type="ECO:0000313" key="2">
    <source>
        <dbReference type="Proteomes" id="UP001524473"/>
    </source>
</evidence>
<dbReference type="Gene3D" id="1.20.58.410">
    <property type="entry name" value="Release factor"/>
    <property type="match status" value="1"/>
</dbReference>
<dbReference type="EMBL" id="JANFZH010000139">
    <property type="protein sequence ID" value="MCQ4841890.1"/>
    <property type="molecule type" value="Genomic_DNA"/>
</dbReference>
<dbReference type="SUPFAM" id="SSF75620">
    <property type="entry name" value="Release factor"/>
    <property type="match status" value="1"/>
</dbReference>